<dbReference type="InterPro" id="IPR036168">
    <property type="entry name" value="AP2_Mu_C_sf"/>
</dbReference>
<protein>
    <recommendedName>
        <fullName evidence="9">MHD domain-containing protein</fullName>
    </recommendedName>
</protein>
<organism evidence="7 8">
    <name type="scientific">Ciona intestinalis</name>
    <name type="common">Transparent sea squirt</name>
    <name type="synonym">Ascidia intestinalis</name>
    <dbReference type="NCBI Taxonomy" id="7719"/>
    <lineage>
        <taxon>Eukaryota</taxon>
        <taxon>Metazoa</taxon>
        <taxon>Chordata</taxon>
        <taxon>Tunicata</taxon>
        <taxon>Ascidiacea</taxon>
        <taxon>Phlebobranchia</taxon>
        <taxon>Cionidae</taxon>
        <taxon>Ciona</taxon>
    </lineage>
</organism>
<reference evidence="7" key="2">
    <citation type="journal article" date="2008" name="Genome Biol.">
        <title>Improved genome assembly and evidence-based global gene model set for the chordate Ciona intestinalis: new insight into intron and operon populations.</title>
        <authorList>
            <person name="Satou Y."/>
            <person name="Mineta K."/>
            <person name="Ogasawara M."/>
            <person name="Sasakura Y."/>
            <person name="Shoguchi E."/>
            <person name="Ueno K."/>
            <person name="Yamada L."/>
            <person name="Matsumoto J."/>
            <person name="Wasserscheid J."/>
            <person name="Dewar K."/>
            <person name="Wiley G.B."/>
            <person name="Macmil S.L."/>
            <person name="Roe B.A."/>
            <person name="Zeller R.W."/>
            <person name="Hastings K.E."/>
            <person name="Lemaire P."/>
            <person name="Lindquist E."/>
            <person name="Endo T."/>
            <person name="Hotta K."/>
            <person name="Inaba K."/>
        </authorList>
    </citation>
    <scope>NUCLEOTIDE SEQUENCE [LARGE SCALE GENOMIC DNA]</scope>
    <source>
        <strain evidence="7">wild type</strain>
    </source>
</reference>
<feature type="domain" description="MHD" evidence="6">
    <location>
        <begin position="233"/>
        <end position="549"/>
    </location>
</feature>
<dbReference type="AlphaFoldDB" id="F6PHJ3"/>
<evidence type="ECO:0000313" key="8">
    <source>
        <dbReference type="Proteomes" id="UP000008144"/>
    </source>
</evidence>
<keyword evidence="4" id="KW-0254">Endocytosis</keyword>
<dbReference type="GO" id="GO:0030100">
    <property type="term" value="P:regulation of endocytosis"/>
    <property type="evidence" value="ECO:0000318"/>
    <property type="project" value="GO_Central"/>
</dbReference>
<dbReference type="PANTHER" id="PTHR10529">
    <property type="entry name" value="AP COMPLEX SUBUNIT MU"/>
    <property type="match status" value="1"/>
</dbReference>
<reference evidence="7" key="4">
    <citation type="submission" date="2025-09" db="UniProtKB">
        <authorList>
            <consortium name="Ensembl"/>
        </authorList>
    </citation>
    <scope>IDENTIFICATION</scope>
</reference>
<dbReference type="GO" id="GO:0048488">
    <property type="term" value="P:synaptic vesicle endocytosis"/>
    <property type="evidence" value="ECO:0000318"/>
    <property type="project" value="GO_Central"/>
</dbReference>
<dbReference type="Pfam" id="PF00928">
    <property type="entry name" value="Adap_comp_sub"/>
    <property type="match status" value="1"/>
</dbReference>
<evidence type="ECO:0000256" key="1">
    <source>
        <dbReference type="ARBA" id="ARBA00004496"/>
    </source>
</evidence>
<evidence type="ECO:0000256" key="4">
    <source>
        <dbReference type="ARBA" id="ARBA00022583"/>
    </source>
</evidence>
<dbReference type="PROSITE" id="PS51070">
    <property type="entry name" value="SHD"/>
    <property type="match status" value="1"/>
</dbReference>
<keyword evidence="8" id="KW-1185">Reference proteome</keyword>
<comment type="subcellular location">
    <subcellularLocation>
        <location evidence="1">Cytoplasm</location>
    </subcellularLocation>
</comment>
<sequence length="564" mass="63862">MQLDPVFPASILHDKSMESLEKLQKAISVESPDSTDVVETKKSFASVKIIPRLTEWSMLMRFPRQKRVMSTRRWVPIYVRLNISKPERPSLQLFHTKTSKDPFYVVSLSQHDWQMTEPTLQARFSSSDDLSDVDAMLAAKRKVHSVKLLHVRYKEKVAFSTKQDKILMKPPVGFKHSLRWKQAIKIGTEKYSDLCSFIASIKDAAFNANRLPGFVKKEVADPEHSPVVKYHSRDEIVFDCKDEFKGFVTSSGEIKACEVTVNVFVTSFLSGDPMATVTFNDAEVEGREVVRREDIMPSSNSQWVEIHDVAVHRCSAPHGYDKQNASLTFYPPDACRFQLSKFHCPYRESNLPITVKVTAHVKSNHVSLRCILRSSGTHSSNKDPLAQVPCEDLNIRFFVPPSWVPAFRRSGRFRIKSVHAKRIIKRSSAARSTFAHMEATIGSAKYEAAHGAVVWRVARFPGKNAAQNTPQVFSCALDLASDLDLPRRDVIGDDVMNTFTQCEVEYTMPSATASGTCVRSIHLPNTNKAEKFTCYSARYFYKVDMTVTHYHDTNTSETTDCTVQ</sequence>
<comment type="similarity">
    <text evidence="2">Belongs to the Stoned B family.</text>
</comment>
<dbReference type="GeneTree" id="ENSGT00940000168142"/>
<evidence type="ECO:0000256" key="2">
    <source>
        <dbReference type="ARBA" id="ARBA00005579"/>
    </source>
</evidence>
<evidence type="ECO:0000259" key="5">
    <source>
        <dbReference type="PROSITE" id="PS51070"/>
    </source>
</evidence>
<dbReference type="OMA" id="PIRDTSW"/>
<reference evidence="8" key="1">
    <citation type="journal article" date="2002" name="Science">
        <title>The draft genome of Ciona intestinalis: insights into chordate and vertebrate origins.</title>
        <authorList>
            <person name="Dehal P."/>
            <person name="Satou Y."/>
            <person name="Campbell R.K."/>
            <person name="Chapman J."/>
            <person name="Degnan B."/>
            <person name="De Tomaso A."/>
            <person name="Davidson B."/>
            <person name="Di Gregorio A."/>
            <person name="Gelpke M."/>
            <person name="Goodstein D.M."/>
            <person name="Harafuji N."/>
            <person name="Hastings K.E."/>
            <person name="Ho I."/>
            <person name="Hotta K."/>
            <person name="Huang W."/>
            <person name="Kawashima T."/>
            <person name="Lemaire P."/>
            <person name="Martinez D."/>
            <person name="Meinertzhagen I.A."/>
            <person name="Necula S."/>
            <person name="Nonaka M."/>
            <person name="Putnam N."/>
            <person name="Rash S."/>
            <person name="Saiga H."/>
            <person name="Satake M."/>
            <person name="Terry A."/>
            <person name="Yamada L."/>
            <person name="Wang H.G."/>
            <person name="Awazu S."/>
            <person name="Azumi K."/>
            <person name="Boore J."/>
            <person name="Branno M."/>
            <person name="Chin-Bow S."/>
            <person name="DeSantis R."/>
            <person name="Doyle S."/>
            <person name="Francino P."/>
            <person name="Keys D.N."/>
            <person name="Haga S."/>
            <person name="Hayashi H."/>
            <person name="Hino K."/>
            <person name="Imai K.S."/>
            <person name="Inaba K."/>
            <person name="Kano S."/>
            <person name="Kobayashi K."/>
            <person name="Kobayashi M."/>
            <person name="Lee B.I."/>
            <person name="Makabe K.W."/>
            <person name="Manohar C."/>
            <person name="Matassi G."/>
            <person name="Medina M."/>
            <person name="Mochizuki Y."/>
            <person name="Mount S."/>
            <person name="Morishita T."/>
            <person name="Miura S."/>
            <person name="Nakayama A."/>
            <person name="Nishizaka S."/>
            <person name="Nomoto H."/>
            <person name="Ohta F."/>
            <person name="Oishi K."/>
            <person name="Rigoutsos I."/>
            <person name="Sano M."/>
            <person name="Sasaki A."/>
            <person name="Sasakura Y."/>
            <person name="Shoguchi E."/>
            <person name="Shin-i T."/>
            <person name="Spagnuolo A."/>
            <person name="Stainier D."/>
            <person name="Suzuki M.M."/>
            <person name="Tassy O."/>
            <person name="Takatori N."/>
            <person name="Tokuoka M."/>
            <person name="Yagi K."/>
            <person name="Yoshizaki F."/>
            <person name="Wada S."/>
            <person name="Zhang C."/>
            <person name="Hyatt P.D."/>
            <person name="Larimer F."/>
            <person name="Detter C."/>
            <person name="Doggett N."/>
            <person name="Glavina T."/>
            <person name="Hawkins T."/>
            <person name="Richardson P."/>
            <person name="Lucas S."/>
            <person name="Kohara Y."/>
            <person name="Levine M."/>
            <person name="Satoh N."/>
            <person name="Rokhsar D.S."/>
        </authorList>
    </citation>
    <scope>NUCLEOTIDE SEQUENCE [LARGE SCALE GENOMIC DNA]</scope>
</reference>
<dbReference type="PROSITE" id="PS51072">
    <property type="entry name" value="MHD"/>
    <property type="match status" value="1"/>
</dbReference>
<dbReference type="InterPro" id="IPR012320">
    <property type="entry name" value="SHD_dom"/>
</dbReference>
<feature type="domain" description="SHD" evidence="5">
    <location>
        <begin position="55"/>
        <end position="216"/>
    </location>
</feature>
<dbReference type="InterPro" id="IPR050431">
    <property type="entry name" value="Adaptor_comp_med_subunit"/>
</dbReference>
<dbReference type="GO" id="GO:0035615">
    <property type="term" value="F:clathrin adaptor activity"/>
    <property type="evidence" value="ECO:0000318"/>
    <property type="project" value="GO_Central"/>
</dbReference>
<dbReference type="GO" id="GO:0008021">
    <property type="term" value="C:synaptic vesicle"/>
    <property type="evidence" value="ECO:0000318"/>
    <property type="project" value="GO_Central"/>
</dbReference>
<accession>F6PHJ3</accession>
<dbReference type="EMBL" id="EAAA01001866">
    <property type="status" value="NOT_ANNOTATED_CDS"/>
    <property type="molecule type" value="Genomic_DNA"/>
</dbReference>
<evidence type="ECO:0000256" key="3">
    <source>
        <dbReference type="ARBA" id="ARBA00022490"/>
    </source>
</evidence>
<proteinExistence type="inferred from homology"/>
<dbReference type="SUPFAM" id="SSF49447">
    <property type="entry name" value="Second domain of Mu2 adaptin subunit (ap50) of ap2 adaptor"/>
    <property type="match status" value="1"/>
</dbReference>
<dbReference type="Ensembl" id="ENSCINT00000018271.3">
    <property type="protein sequence ID" value="ENSCINP00000018271.3"/>
    <property type="gene ID" value="ENSCING00000009005.3"/>
</dbReference>
<dbReference type="InterPro" id="IPR028565">
    <property type="entry name" value="MHD"/>
</dbReference>
<name>F6PHJ3_CIOIN</name>
<dbReference type="HOGENOM" id="CLU_027294_0_0_1"/>
<dbReference type="GO" id="GO:0030122">
    <property type="term" value="C:AP-2 adaptor complex"/>
    <property type="evidence" value="ECO:0000318"/>
    <property type="project" value="GO_Central"/>
</dbReference>
<evidence type="ECO:0000259" key="6">
    <source>
        <dbReference type="PROSITE" id="PS51072"/>
    </source>
</evidence>
<evidence type="ECO:0008006" key="9">
    <source>
        <dbReference type="Google" id="ProtNLM"/>
    </source>
</evidence>
<dbReference type="STRING" id="7719.ENSCINP00000018271"/>
<evidence type="ECO:0000313" key="7">
    <source>
        <dbReference type="Ensembl" id="ENSCINP00000018271.3"/>
    </source>
</evidence>
<dbReference type="InParanoid" id="F6PHJ3"/>
<dbReference type="Gene3D" id="2.60.40.1170">
    <property type="entry name" value="Mu homology domain, subdomain B"/>
    <property type="match status" value="2"/>
</dbReference>
<reference evidence="7" key="3">
    <citation type="submission" date="2025-08" db="UniProtKB">
        <authorList>
            <consortium name="Ensembl"/>
        </authorList>
    </citation>
    <scope>IDENTIFICATION</scope>
</reference>
<keyword evidence="3" id="KW-0963">Cytoplasm</keyword>
<dbReference type="GO" id="GO:0072583">
    <property type="term" value="P:clathrin-dependent endocytosis"/>
    <property type="evidence" value="ECO:0000318"/>
    <property type="project" value="GO_Central"/>
</dbReference>
<dbReference type="Proteomes" id="UP000008144">
    <property type="component" value="Chromosome 4"/>
</dbReference>